<sequence length="218" mass="23692">MVEHEDGHLLFLDKLSIVQRTAIADQFECNHGVTSRARLFTRTPAVNKRSVSDPSTRNMEAHAVTDGEMHHLHRYEACYAAGLRGHKSTCFGEGSGSSPEKPIFIDRGILCGVLDRYAFGASDYGMFHSVYELYDADAAGTLLGSLSRLFTEFLQHLVFTCRMDDLALPPEGNSRRAEIIEKGVGLGTEGAINNSLSLASVSGKEKPDVFPAGGRAEG</sequence>
<dbReference type="PANTHER" id="PTHR19376:SF11">
    <property type="entry name" value="DNA-DIRECTED RNA POLYMERASE I SUBUNIT RPA1"/>
    <property type="match status" value="1"/>
</dbReference>
<accession>S8DZ02</accession>
<dbReference type="PANTHER" id="PTHR19376">
    <property type="entry name" value="DNA-DIRECTED RNA POLYMERASE"/>
    <property type="match status" value="1"/>
</dbReference>
<keyword evidence="5" id="KW-0548">Nucleotidyltransferase</keyword>
<evidence type="ECO:0000256" key="1">
    <source>
        <dbReference type="ARBA" id="ARBA00006460"/>
    </source>
</evidence>
<dbReference type="AlphaFoldDB" id="S8DZ02"/>
<dbReference type="InterPro" id="IPR042102">
    <property type="entry name" value="RNA_pol_Rpb1_3_sf"/>
</dbReference>
<protein>
    <recommendedName>
        <fullName evidence="2">DNA-directed RNA polymerase</fullName>
        <ecNumber evidence="2">2.7.7.6</ecNumber>
    </recommendedName>
</protein>
<keyword evidence="9" id="KW-1185">Reference proteome</keyword>
<dbReference type="InParanoid" id="S8DZ02"/>
<keyword evidence="4" id="KW-0808">Transferase</keyword>
<dbReference type="GO" id="GO:0006351">
    <property type="term" value="P:DNA-templated transcription"/>
    <property type="evidence" value="ECO:0007669"/>
    <property type="project" value="InterPro"/>
</dbReference>
<evidence type="ECO:0000256" key="5">
    <source>
        <dbReference type="ARBA" id="ARBA00022695"/>
    </source>
</evidence>
<dbReference type="Gene3D" id="1.10.274.100">
    <property type="entry name" value="RNA polymerase Rpb1, domain 3"/>
    <property type="match status" value="1"/>
</dbReference>
<gene>
    <name evidence="8" type="ORF">FOMPIDRAFT_82367</name>
</gene>
<organism evidence="8 9">
    <name type="scientific">Fomitopsis schrenkii</name>
    <name type="common">Brown rot fungus</name>
    <dbReference type="NCBI Taxonomy" id="2126942"/>
    <lineage>
        <taxon>Eukaryota</taxon>
        <taxon>Fungi</taxon>
        <taxon>Dikarya</taxon>
        <taxon>Basidiomycota</taxon>
        <taxon>Agaricomycotina</taxon>
        <taxon>Agaricomycetes</taxon>
        <taxon>Polyporales</taxon>
        <taxon>Fomitopsis</taxon>
    </lineage>
</organism>
<dbReference type="GO" id="GO:0003899">
    <property type="term" value="F:DNA-directed RNA polymerase activity"/>
    <property type="evidence" value="ECO:0007669"/>
    <property type="project" value="UniProtKB-EC"/>
</dbReference>
<evidence type="ECO:0000313" key="9">
    <source>
        <dbReference type="Proteomes" id="UP000015241"/>
    </source>
</evidence>
<dbReference type="InterPro" id="IPR045867">
    <property type="entry name" value="DNA-dir_RpoC_beta_prime"/>
</dbReference>
<dbReference type="GO" id="GO:0003677">
    <property type="term" value="F:DNA binding"/>
    <property type="evidence" value="ECO:0007669"/>
    <property type="project" value="InterPro"/>
</dbReference>
<keyword evidence="3" id="KW-0240">DNA-directed RNA polymerase</keyword>
<dbReference type="GO" id="GO:0005736">
    <property type="term" value="C:RNA polymerase I complex"/>
    <property type="evidence" value="ECO:0007669"/>
    <property type="project" value="TreeGrafter"/>
</dbReference>
<evidence type="ECO:0000259" key="7">
    <source>
        <dbReference type="Pfam" id="PF04983"/>
    </source>
</evidence>
<evidence type="ECO:0000256" key="3">
    <source>
        <dbReference type="ARBA" id="ARBA00022478"/>
    </source>
</evidence>
<dbReference type="Proteomes" id="UP000015241">
    <property type="component" value="Unassembled WGS sequence"/>
</dbReference>
<dbReference type="SUPFAM" id="SSF64484">
    <property type="entry name" value="beta and beta-prime subunits of DNA dependent RNA-polymerase"/>
    <property type="match status" value="1"/>
</dbReference>
<dbReference type="STRING" id="743788.S8DZ02"/>
<dbReference type="Pfam" id="PF04983">
    <property type="entry name" value="RNA_pol_Rpb1_3"/>
    <property type="match status" value="1"/>
</dbReference>
<comment type="similarity">
    <text evidence="1">Belongs to the RNA polymerase beta' chain family.</text>
</comment>
<evidence type="ECO:0000256" key="6">
    <source>
        <dbReference type="ARBA" id="ARBA00023163"/>
    </source>
</evidence>
<evidence type="ECO:0000256" key="2">
    <source>
        <dbReference type="ARBA" id="ARBA00012418"/>
    </source>
</evidence>
<dbReference type="OrthoDB" id="270392at2759"/>
<dbReference type="eggNOG" id="KOG0262">
    <property type="taxonomic scope" value="Eukaryota"/>
</dbReference>
<dbReference type="HOGENOM" id="CLU_1266915_0_0_1"/>
<evidence type="ECO:0000256" key="4">
    <source>
        <dbReference type="ARBA" id="ARBA00022679"/>
    </source>
</evidence>
<keyword evidence="6" id="KW-0804">Transcription</keyword>
<proteinExistence type="inferred from homology"/>
<dbReference type="EMBL" id="KE504173">
    <property type="protein sequence ID" value="EPS97782.1"/>
    <property type="molecule type" value="Genomic_DNA"/>
</dbReference>
<reference evidence="8 9" key="1">
    <citation type="journal article" date="2012" name="Science">
        <title>The Paleozoic origin of enzymatic lignin decomposition reconstructed from 31 fungal genomes.</title>
        <authorList>
            <person name="Floudas D."/>
            <person name="Binder M."/>
            <person name="Riley R."/>
            <person name="Barry K."/>
            <person name="Blanchette R.A."/>
            <person name="Henrissat B."/>
            <person name="Martinez A.T."/>
            <person name="Otillar R."/>
            <person name="Spatafora J.W."/>
            <person name="Yadav J.S."/>
            <person name="Aerts A."/>
            <person name="Benoit I."/>
            <person name="Boyd A."/>
            <person name="Carlson A."/>
            <person name="Copeland A."/>
            <person name="Coutinho P.M."/>
            <person name="de Vries R.P."/>
            <person name="Ferreira P."/>
            <person name="Findley K."/>
            <person name="Foster B."/>
            <person name="Gaskell J."/>
            <person name="Glotzer D."/>
            <person name="Gorecki P."/>
            <person name="Heitman J."/>
            <person name="Hesse C."/>
            <person name="Hori C."/>
            <person name="Igarashi K."/>
            <person name="Jurgens J.A."/>
            <person name="Kallen N."/>
            <person name="Kersten P."/>
            <person name="Kohler A."/>
            <person name="Kuees U."/>
            <person name="Kumar T.K.A."/>
            <person name="Kuo A."/>
            <person name="LaButti K."/>
            <person name="Larrondo L.F."/>
            <person name="Lindquist E."/>
            <person name="Ling A."/>
            <person name="Lombard V."/>
            <person name="Lucas S."/>
            <person name="Lundell T."/>
            <person name="Martin R."/>
            <person name="McLaughlin D.J."/>
            <person name="Morgenstern I."/>
            <person name="Morin E."/>
            <person name="Murat C."/>
            <person name="Nagy L.G."/>
            <person name="Nolan M."/>
            <person name="Ohm R.A."/>
            <person name="Patyshakuliyeva A."/>
            <person name="Rokas A."/>
            <person name="Ruiz-Duenas F.J."/>
            <person name="Sabat G."/>
            <person name="Salamov A."/>
            <person name="Samejima M."/>
            <person name="Schmutz J."/>
            <person name="Slot J.C."/>
            <person name="St John F."/>
            <person name="Stenlid J."/>
            <person name="Sun H."/>
            <person name="Sun S."/>
            <person name="Syed K."/>
            <person name="Tsang A."/>
            <person name="Wiebenga A."/>
            <person name="Young D."/>
            <person name="Pisabarro A."/>
            <person name="Eastwood D.C."/>
            <person name="Martin F."/>
            <person name="Cullen D."/>
            <person name="Grigoriev I.V."/>
            <person name="Hibbett D.S."/>
        </authorList>
    </citation>
    <scope>NUCLEOTIDE SEQUENCE</scope>
    <source>
        <strain evidence="9">FP-58527</strain>
    </source>
</reference>
<name>S8DZ02_FOMSC</name>
<dbReference type="InterPro" id="IPR007066">
    <property type="entry name" value="RNA_pol_Rpb1_3"/>
</dbReference>
<dbReference type="EC" id="2.7.7.6" evidence="2"/>
<feature type="domain" description="RNA polymerase Rpb1" evidence="7">
    <location>
        <begin position="98"/>
        <end position="166"/>
    </location>
</feature>
<evidence type="ECO:0000313" key="8">
    <source>
        <dbReference type="EMBL" id="EPS97782.1"/>
    </source>
</evidence>